<evidence type="ECO:0000313" key="2">
    <source>
        <dbReference type="EMBL" id="KAG2372629.1"/>
    </source>
</evidence>
<name>A0AA88GDK5_NAELO</name>
<organism evidence="2 3">
    <name type="scientific">Naegleria lovaniensis</name>
    <name type="common">Amoeba</name>
    <dbReference type="NCBI Taxonomy" id="51637"/>
    <lineage>
        <taxon>Eukaryota</taxon>
        <taxon>Discoba</taxon>
        <taxon>Heterolobosea</taxon>
        <taxon>Tetramitia</taxon>
        <taxon>Eutetramitia</taxon>
        <taxon>Vahlkampfiidae</taxon>
        <taxon>Naegleria</taxon>
    </lineage>
</organism>
<keyword evidence="3" id="KW-1185">Reference proteome</keyword>
<reference evidence="2 3" key="1">
    <citation type="journal article" date="2018" name="BMC Genomics">
        <title>The genome of Naegleria lovaniensis, the basis for a comparative approach to unravel pathogenicity factors of the human pathogenic amoeba N. fowleri.</title>
        <authorList>
            <person name="Liechti N."/>
            <person name="Schurch N."/>
            <person name="Bruggmann R."/>
            <person name="Wittwer M."/>
        </authorList>
    </citation>
    <scope>NUCLEOTIDE SEQUENCE [LARGE SCALE GENOMIC DNA]</scope>
    <source>
        <strain evidence="2 3">ATCC 30569</strain>
    </source>
</reference>
<evidence type="ECO:0000313" key="3">
    <source>
        <dbReference type="Proteomes" id="UP000816034"/>
    </source>
</evidence>
<comment type="caution">
    <text evidence="2">The sequence shown here is derived from an EMBL/GenBank/DDBJ whole genome shotgun (WGS) entry which is preliminary data.</text>
</comment>
<dbReference type="Proteomes" id="UP000816034">
    <property type="component" value="Unassembled WGS sequence"/>
</dbReference>
<accession>A0AA88GDK5</accession>
<feature type="compositionally biased region" description="Acidic residues" evidence="1">
    <location>
        <begin position="22"/>
        <end position="39"/>
    </location>
</feature>
<sequence length="294" mass="33591">MPLFPPTTNQHVGPSLCNTNVDNDDHEEEDDDEHDEDDHEEYHEDEHDEDDHEDDEDEDTTEQPQPELSKKRKQESSVHTSRGSKKIKKEATSSDDGDINRVDKRNTNLEWVLPSKEIPEGDIGVEIRVYISRKTQHQANATDGSKATPLCKYRFTVTEITQTEDHKIYVSQIFQKMENRMKFPANKYIWIEIGKSTERIFVYCQGRGSGSKKAVSKPRTEQDTEKQENKITNQKKKTKNVVSIAVDGTVSLRKEILSAYSKHTSNAILTLDNELSTTSASSTSSSNEYLRQIN</sequence>
<feature type="compositionally biased region" description="Basic and acidic residues" evidence="1">
    <location>
        <begin position="218"/>
        <end position="229"/>
    </location>
</feature>
<dbReference type="EMBL" id="PYSW02000072">
    <property type="protein sequence ID" value="KAG2372629.1"/>
    <property type="molecule type" value="Genomic_DNA"/>
</dbReference>
<proteinExistence type="predicted"/>
<gene>
    <name evidence="2" type="ORF">C9374_013693</name>
</gene>
<feature type="compositionally biased region" description="Acidic residues" evidence="1">
    <location>
        <begin position="46"/>
        <end position="61"/>
    </location>
</feature>
<dbReference type="GeneID" id="68106146"/>
<feature type="region of interest" description="Disordered" evidence="1">
    <location>
        <begin position="1"/>
        <end position="101"/>
    </location>
</feature>
<dbReference type="RefSeq" id="XP_044541804.1">
    <property type="nucleotide sequence ID" value="XM_044689597.1"/>
</dbReference>
<evidence type="ECO:0000256" key="1">
    <source>
        <dbReference type="SAM" id="MobiDB-lite"/>
    </source>
</evidence>
<protein>
    <submittedName>
        <fullName evidence="2">Uncharacterized protein</fullName>
    </submittedName>
</protein>
<dbReference type="AlphaFoldDB" id="A0AA88GDK5"/>
<feature type="compositionally biased region" description="Polar residues" evidence="1">
    <location>
        <begin position="1"/>
        <end position="21"/>
    </location>
</feature>
<feature type="region of interest" description="Disordered" evidence="1">
    <location>
        <begin position="208"/>
        <end position="234"/>
    </location>
</feature>